<protein>
    <submittedName>
        <fullName evidence="5">Helix-turn-helix domain-containing protein</fullName>
    </submittedName>
</protein>
<dbReference type="PANTHER" id="PTHR46796:SF6">
    <property type="entry name" value="ARAC SUBFAMILY"/>
    <property type="match status" value="1"/>
</dbReference>
<dbReference type="InterPro" id="IPR035418">
    <property type="entry name" value="AraC-bd_2"/>
</dbReference>
<reference evidence="6" key="1">
    <citation type="journal article" date="2019" name="Int. J. Syst. Evol. Microbiol.">
        <title>The Global Catalogue of Microorganisms (GCM) 10K type strain sequencing project: providing services to taxonomists for standard genome sequencing and annotation.</title>
        <authorList>
            <consortium name="The Broad Institute Genomics Platform"/>
            <consortium name="The Broad Institute Genome Sequencing Center for Infectious Disease"/>
            <person name="Wu L."/>
            <person name="Ma J."/>
        </authorList>
    </citation>
    <scope>NUCLEOTIDE SEQUENCE [LARGE SCALE GENOMIC DNA]</scope>
    <source>
        <strain evidence="6">PCU 347</strain>
    </source>
</reference>
<comment type="caution">
    <text evidence="5">The sequence shown here is derived from an EMBL/GenBank/DDBJ whole genome shotgun (WGS) entry which is preliminary data.</text>
</comment>
<keyword evidence="2" id="KW-0238">DNA-binding</keyword>
<dbReference type="SMART" id="SM00342">
    <property type="entry name" value="HTH_ARAC"/>
    <property type="match status" value="1"/>
</dbReference>
<accession>A0ABV8TJU4</accession>
<proteinExistence type="predicted"/>
<dbReference type="Pfam" id="PF14525">
    <property type="entry name" value="AraC_binding_2"/>
    <property type="match status" value="1"/>
</dbReference>
<evidence type="ECO:0000256" key="1">
    <source>
        <dbReference type="ARBA" id="ARBA00023015"/>
    </source>
</evidence>
<dbReference type="Pfam" id="PF12833">
    <property type="entry name" value="HTH_18"/>
    <property type="match status" value="1"/>
</dbReference>
<gene>
    <name evidence="5" type="ORF">ACFPC0_24790</name>
</gene>
<evidence type="ECO:0000313" key="6">
    <source>
        <dbReference type="Proteomes" id="UP001595824"/>
    </source>
</evidence>
<dbReference type="PROSITE" id="PS00041">
    <property type="entry name" value="HTH_ARAC_FAMILY_1"/>
    <property type="match status" value="1"/>
</dbReference>
<evidence type="ECO:0000256" key="2">
    <source>
        <dbReference type="ARBA" id="ARBA00023125"/>
    </source>
</evidence>
<dbReference type="EMBL" id="JBHSDP010000024">
    <property type="protein sequence ID" value="MFC4330945.1"/>
    <property type="molecule type" value="Genomic_DNA"/>
</dbReference>
<dbReference type="RefSeq" id="WP_381742048.1">
    <property type="nucleotide sequence ID" value="NZ_JBHSDP010000024.1"/>
</dbReference>
<dbReference type="PROSITE" id="PS01124">
    <property type="entry name" value="HTH_ARAC_FAMILY_2"/>
    <property type="match status" value="1"/>
</dbReference>
<organism evidence="5 6">
    <name type="scientific">Streptomyces andamanensis</name>
    <dbReference type="NCBI Taxonomy" id="1565035"/>
    <lineage>
        <taxon>Bacteria</taxon>
        <taxon>Bacillati</taxon>
        <taxon>Actinomycetota</taxon>
        <taxon>Actinomycetes</taxon>
        <taxon>Kitasatosporales</taxon>
        <taxon>Streptomycetaceae</taxon>
        <taxon>Streptomyces</taxon>
    </lineage>
</organism>
<dbReference type="PANTHER" id="PTHR46796">
    <property type="entry name" value="HTH-TYPE TRANSCRIPTIONAL ACTIVATOR RHAS-RELATED"/>
    <property type="match status" value="1"/>
</dbReference>
<keyword evidence="3" id="KW-0804">Transcription</keyword>
<dbReference type="Proteomes" id="UP001595824">
    <property type="component" value="Unassembled WGS sequence"/>
</dbReference>
<dbReference type="InterPro" id="IPR009057">
    <property type="entry name" value="Homeodomain-like_sf"/>
</dbReference>
<name>A0ABV8TJU4_9ACTN</name>
<evidence type="ECO:0000313" key="5">
    <source>
        <dbReference type="EMBL" id="MFC4330945.1"/>
    </source>
</evidence>
<keyword evidence="6" id="KW-1185">Reference proteome</keyword>
<dbReference type="SUPFAM" id="SSF46689">
    <property type="entry name" value="Homeodomain-like"/>
    <property type="match status" value="1"/>
</dbReference>
<feature type="domain" description="HTH araC/xylS-type" evidence="4">
    <location>
        <begin position="212"/>
        <end position="311"/>
    </location>
</feature>
<dbReference type="InterPro" id="IPR018060">
    <property type="entry name" value="HTH_AraC"/>
</dbReference>
<sequence>MERGARVVRSTADVCETDASAYWTDAVCSAFVPVRVRPTAPAPLHGRVEHVNLDGLGFTLVRSGAQRVDRTRTLIARGGGDDVLANIQLTGEGRVGQDGRRALLTPGAMTLVDSTRPYTLEFAGPFSQLVVQVPRDRMARRSLARATAVALDPDGPARLVADFLVGLERRQRADPRAAASLVPHAAGLLDCAAGWAQEATPGRASASALTRERVHDVLRRHARDPRLDVDTAAAACGISRRTLFRVLAEHGESFGALLRTLRVDHARRLLRAAPERTVASVAYACGFGGESQLHRAFRAVTGLTPGAYRAGAVLAADGTDRQ</sequence>
<evidence type="ECO:0000256" key="3">
    <source>
        <dbReference type="ARBA" id="ARBA00023163"/>
    </source>
</evidence>
<dbReference type="Gene3D" id="1.10.10.60">
    <property type="entry name" value="Homeodomain-like"/>
    <property type="match status" value="1"/>
</dbReference>
<keyword evidence="1" id="KW-0805">Transcription regulation</keyword>
<dbReference type="InterPro" id="IPR018062">
    <property type="entry name" value="HTH_AraC-typ_CS"/>
</dbReference>
<evidence type="ECO:0000259" key="4">
    <source>
        <dbReference type="PROSITE" id="PS01124"/>
    </source>
</evidence>
<dbReference type="InterPro" id="IPR050204">
    <property type="entry name" value="AraC_XylS_family_regulators"/>
</dbReference>